<keyword evidence="3" id="KW-1185">Reference proteome</keyword>
<reference evidence="3" key="1">
    <citation type="submission" date="2014-04" db="EMBL/GenBank/DDBJ databases">
        <title>Evolutionary Origins and Diversification of the Mycorrhizal Mutualists.</title>
        <authorList>
            <consortium name="DOE Joint Genome Institute"/>
            <consortium name="Mycorrhizal Genomics Consortium"/>
            <person name="Kohler A."/>
            <person name="Kuo A."/>
            <person name="Nagy L.G."/>
            <person name="Floudas D."/>
            <person name="Copeland A."/>
            <person name="Barry K.W."/>
            <person name="Cichocki N."/>
            <person name="Veneault-Fourrey C."/>
            <person name="LaButti K."/>
            <person name="Lindquist E.A."/>
            <person name="Lipzen A."/>
            <person name="Lundell T."/>
            <person name="Morin E."/>
            <person name="Murat C."/>
            <person name="Riley R."/>
            <person name="Ohm R."/>
            <person name="Sun H."/>
            <person name="Tunlid A."/>
            <person name="Henrissat B."/>
            <person name="Grigoriev I.V."/>
            <person name="Hibbett D.S."/>
            <person name="Martin F."/>
        </authorList>
    </citation>
    <scope>NUCLEOTIDE SEQUENCE [LARGE SCALE GENOMIC DNA]</scope>
    <source>
        <strain evidence="3">FD-334 SS-4</strain>
    </source>
</reference>
<dbReference type="Gene3D" id="3.60.15.10">
    <property type="entry name" value="Ribonuclease Z/Hydroxyacylglutathione hydrolase-like"/>
    <property type="match status" value="1"/>
</dbReference>
<feature type="compositionally biased region" description="Polar residues" evidence="1">
    <location>
        <begin position="409"/>
        <end position="418"/>
    </location>
</feature>
<name>A0A0D2PFE5_HYPSF</name>
<dbReference type="Pfam" id="PF23023">
    <property type="entry name" value="Anti-Pycsar_Apyc1"/>
    <property type="match status" value="1"/>
</dbReference>
<dbReference type="OMA" id="CREDEIH"/>
<organism evidence="2 3">
    <name type="scientific">Hypholoma sublateritium (strain FD-334 SS-4)</name>
    <dbReference type="NCBI Taxonomy" id="945553"/>
    <lineage>
        <taxon>Eukaryota</taxon>
        <taxon>Fungi</taxon>
        <taxon>Dikarya</taxon>
        <taxon>Basidiomycota</taxon>
        <taxon>Agaricomycotina</taxon>
        <taxon>Agaricomycetes</taxon>
        <taxon>Agaricomycetidae</taxon>
        <taxon>Agaricales</taxon>
        <taxon>Agaricineae</taxon>
        <taxon>Strophariaceae</taxon>
        <taxon>Hypholoma</taxon>
    </lineage>
</organism>
<dbReference type="AlphaFoldDB" id="A0A0D2PFE5"/>
<dbReference type="PANTHER" id="PTHR46018">
    <property type="entry name" value="ZINC PHOSPHODIESTERASE ELAC PROTEIN 1"/>
    <property type="match status" value="1"/>
</dbReference>
<accession>A0A0D2PFE5</accession>
<dbReference type="PANTHER" id="PTHR46018:SF2">
    <property type="entry name" value="ZINC PHOSPHODIESTERASE ELAC PROTEIN 1"/>
    <property type="match status" value="1"/>
</dbReference>
<dbReference type="EMBL" id="KN817525">
    <property type="protein sequence ID" value="KJA27246.1"/>
    <property type="molecule type" value="Genomic_DNA"/>
</dbReference>
<dbReference type="OrthoDB" id="527344at2759"/>
<dbReference type="GO" id="GO:0005634">
    <property type="term" value="C:nucleus"/>
    <property type="evidence" value="ECO:0007669"/>
    <property type="project" value="TreeGrafter"/>
</dbReference>
<protein>
    <submittedName>
        <fullName evidence="2">Uncharacterized protein</fullName>
    </submittedName>
</protein>
<proteinExistence type="predicted"/>
<dbReference type="STRING" id="945553.A0A0D2PFE5"/>
<dbReference type="SUPFAM" id="SSF56281">
    <property type="entry name" value="Metallo-hydrolase/oxidoreductase"/>
    <property type="match status" value="1"/>
</dbReference>
<sequence length="424" mass="46752">MAVTFLGTSSGGGPSESRNCSSLVCDMLADQSLWMVDCAEGTARQFSLQPHYNRPHVRINKISKIFITHMHADHIMGIVPLLRNILFPPLSAPRASHQSPPKTIEIYGPAGLRLFVRQVMKMTLTRTSDTYVVHELLTTEDSITPCDLPPASDKALSNMHTLQSNILHPSEIAGLDIRASPDGFWRAITQGKGVKSPIIVDAGAILHRDPCIGYTFTEVKHPSRKLVILGDTYDPSPLIPLCVNPSPSLLVHEATDSCISRHADSMGKLSRRSAKEVHDKALGKGHSIPEMAGEFAKLIGARDLVLNHIGGRFPAPRNPQDYDRLKIMQDIEQRASVAWGSGKNATAAWDFFRVYIPYHPRQDTANSGSGFENVGRAPSHDDETGRPQPPSSHNPSTDANRPDKRQSRQTDVSHSNTNQKRRKR</sequence>
<dbReference type="Proteomes" id="UP000054270">
    <property type="component" value="Unassembled WGS sequence"/>
</dbReference>
<dbReference type="GO" id="GO:0042781">
    <property type="term" value="F:3'-tRNA processing endoribonuclease activity"/>
    <property type="evidence" value="ECO:0007669"/>
    <property type="project" value="TreeGrafter"/>
</dbReference>
<gene>
    <name evidence="2" type="ORF">HYPSUDRAFT_158407</name>
</gene>
<evidence type="ECO:0000313" key="2">
    <source>
        <dbReference type="EMBL" id="KJA27246.1"/>
    </source>
</evidence>
<dbReference type="InterPro" id="IPR036866">
    <property type="entry name" value="RibonucZ/Hydroxyglut_hydro"/>
</dbReference>
<evidence type="ECO:0000313" key="3">
    <source>
        <dbReference type="Proteomes" id="UP000054270"/>
    </source>
</evidence>
<feature type="region of interest" description="Disordered" evidence="1">
    <location>
        <begin position="362"/>
        <end position="424"/>
    </location>
</feature>
<evidence type="ECO:0000256" key="1">
    <source>
        <dbReference type="SAM" id="MobiDB-lite"/>
    </source>
</evidence>